<dbReference type="Proteomes" id="UP000194857">
    <property type="component" value="Unassembled WGS sequence"/>
</dbReference>
<organism evidence="1 2">
    <name type="scientific">Pseudomonas aeruginosa</name>
    <dbReference type="NCBI Taxonomy" id="287"/>
    <lineage>
        <taxon>Bacteria</taxon>
        <taxon>Pseudomonadati</taxon>
        <taxon>Pseudomonadota</taxon>
        <taxon>Gammaproteobacteria</taxon>
        <taxon>Pseudomonadales</taxon>
        <taxon>Pseudomonadaceae</taxon>
        <taxon>Pseudomonas</taxon>
    </lineage>
</organism>
<dbReference type="EMBL" id="NFFZ01000032">
    <property type="protein sequence ID" value="OTI55192.1"/>
    <property type="molecule type" value="Genomic_DNA"/>
</dbReference>
<evidence type="ECO:0000313" key="1">
    <source>
        <dbReference type="EMBL" id="OTI55192.1"/>
    </source>
</evidence>
<evidence type="ECO:0000313" key="2">
    <source>
        <dbReference type="Proteomes" id="UP000194857"/>
    </source>
</evidence>
<gene>
    <name evidence="1" type="ORF">CAZ10_34950</name>
</gene>
<reference evidence="1 2" key="1">
    <citation type="submission" date="2017-05" db="EMBL/GenBank/DDBJ databases">
        <authorList>
            <person name="Song R."/>
            <person name="Chenine A.L."/>
            <person name="Ruprecht R.M."/>
        </authorList>
    </citation>
    <scope>NUCLEOTIDE SEQUENCE [LARGE SCALE GENOMIC DNA]</scope>
    <source>
        <strain evidence="1 2">S567_C10_BS</strain>
    </source>
</reference>
<name>A0A241XFX9_PSEAI</name>
<protein>
    <submittedName>
        <fullName evidence="1">Uncharacterized protein</fullName>
    </submittedName>
</protein>
<dbReference type="AlphaFoldDB" id="A0A241XFX9"/>
<comment type="caution">
    <text evidence="1">The sequence shown here is derived from an EMBL/GenBank/DDBJ whole genome shotgun (WGS) entry which is preliminary data.</text>
</comment>
<proteinExistence type="predicted"/>
<accession>A0A241XFX9</accession>
<dbReference type="RefSeq" id="WP_009314848.1">
    <property type="nucleotide sequence ID" value="NZ_AP031604.1"/>
</dbReference>
<sequence length="305" mass="33205">MRVKNVFIFTVGLKGCSPIPSVLGIYHKYASRSEVKFIGWYHLSAKRSQSDIQEIFSNNSDEPLKGFEVLEAEAVTRHATEDIHTPDLSTLQGDAGAIILAHGGGAQAGSSSAEAVAKAVADFRKKTKLPMQFRKIVFDVCNMASPIKTVTADQGKFSGIGFYDSEGNAIAKSKEFQLNFLQAFTAIYGALTHDAGSVKVAGWDSGISVFHPANEYVMGTPAPANGWTATVSNRELVATLKHGQKFLSNRISDEENSKTTYTLKLIDNGVRASLKKTYQYVSVQNEGEKGKVIQTKLEGWSDKEL</sequence>